<proteinExistence type="predicted"/>
<dbReference type="Proteomes" id="UP000320390">
    <property type="component" value="Chromosome"/>
</dbReference>
<name>A0A518F0E8_9BACT</name>
<dbReference type="OrthoDB" id="1490937at2"/>
<accession>A0A518F0E8</accession>
<reference evidence="1 2" key="1">
    <citation type="submission" date="2019-02" db="EMBL/GenBank/DDBJ databases">
        <title>Deep-cultivation of Planctomycetes and their phenomic and genomic characterization uncovers novel biology.</title>
        <authorList>
            <person name="Wiegand S."/>
            <person name="Jogler M."/>
            <person name="Boedeker C."/>
            <person name="Pinto D."/>
            <person name="Vollmers J."/>
            <person name="Rivas-Marin E."/>
            <person name="Kohn T."/>
            <person name="Peeters S.H."/>
            <person name="Heuer A."/>
            <person name="Rast P."/>
            <person name="Oberbeckmann S."/>
            <person name="Bunk B."/>
            <person name="Jeske O."/>
            <person name="Meyerdierks A."/>
            <person name="Storesund J.E."/>
            <person name="Kallscheuer N."/>
            <person name="Luecker S."/>
            <person name="Lage O.M."/>
            <person name="Pohl T."/>
            <person name="Merkel B.J."/>
            <person name="Hornburger P."/>
            <person name="Mueller R.-W."/>
            <person name="Bruemmer F."/>
            <person name="Labrenz M."/>
            <person name="Spormann A.M."/>
            <person name="Op den Camp H."/>
            <person name="Overmann J."/>
            <person name="Amann R."/>
            <person name="Jetten M.S.M."/>
            <person name="Mascher T."/>
            <person name="Medema M.H."/>
            <person name="Devos D.P."/>
            <person name="Kaster A.-K."/>
            <person name="Ovreas L."/>
            <person name="Rohde M."/>
            <person name="Galperin M.Y."/>
            <person name="Jogler C."/>
        </authorList>
    </citation>
    <scope>NUCLEOTIDE SEQUENCE [LARGE SCALE GENOMIC DNA]</scope>
    <source>
        <strain evidence="1 2">Poly30</strain>
    </source>
</reference>
<sequence>MLTNRTAPARATSSRLANLVPALMGSLVLLGGLVGCNSNDDNNNEDPPMDTGPGSTLNGIVTDGAADSIVALPASVDDRIEAVFARYTQFTAPNGSRIHFLSQAGVSDDLLIRTRGLVRQHLFDVPGTTLGADKSAAVNRASARSATFVLYENAASYDDLDADVIAFKAMFGDRLGDLDASTIVQEGSSSYAQPSPAFDPSIGATARFALEQGISGGIPAFQTALDAATTNAVTMSIYTPNGSTPAAEIDDEYLALALATYYGLFGHDPNGNGTSGLSQEYAVLDRADMQTADPMMFALIEDFFRPNHRYSAFLDTTFAGEFEMAFDIAIPYTYRSQYLERVGIRNPATTRINGNDLNNIFLGNTLGSTFEGKGGDDVIDAQAGTDIAIMSGPRAEYTITNLGNNVFEVADSVGGRDGTDQLRAITQVMFTDMTITL</sequence>
<keyword evidence="2" id="KW-1185">Reference proteome</keyword>
<gene>
    <name evidence="1" type="ORF">Poly30_53740</name>
</gene>
<evidence type="ECO:0000313" key="2">
    <source>
        <dbReference type="Proteomes" id="UP000320390"/>
    </source>
</evidence>
<evidence type="ECO:0000313" key="1">
    <source>
        <dbReference type="EMBL" id="QDV09814.1"/>
    </source>
</evidence>
<dbReference type="EMBL" id="CP036434">
    <property type="protein sequence ID" value="QDV09814.1"/>
    <property type="molecule type" value="Genomic_DNA"/>
</dbReference>
<dbReference type="AlphaFoldDB" id="A0A518F0E8"/>
<dbReference type="RefSeq" id="WP_145204866.1">
    <property type="nucleotide sequence ID" value="NZ_CP036434.1"/>
</dbReference>
<dbReference type="SUPFAM" id="SSF51120">
    <property type="entry name" value="beta-Roll"/>
    <property type="match status" value="1"/>
</dbReference>
<protein>
    <submittedName>
        <fullName evidence="1">Uncharacterized protein</fullName>
    </submittedName>
</protein>
<organism evidence="1 2">
    <name type="scientific">Saltatorellus ferox</name>
    <dbReference type="NCBI Taxonomy" id="2528018"/>
    <lineage>
        <taxon>Bacteria</taxon>
        <taxon>Pseudomonadati</taxon>
        <taxon>Planctomycetota</taxon>
        <taxon>Planctomycetia</taxon>
        <taxon>Planctomycetia incertae sedis</taxon>
        <taxon>Saltatorellus</taxon>
    </lineage>
</organism>
<dbReference type="InterPro" id="IPR011049">
    <property type="entry name" value="Serralysin-like_metalloprot_C"/>
</dbReference>